<sequence>MRVSHREQQKDPKIDPNGSLGCRGYSDRSGWLFHAGLVALDSQETEDRAYRCLEVCKHLNQPVRSCKFRYRKENRRNRLDLPVSIETTSKVAPGVTSSRHGTGPLNSQGIAGRGHGRLVVCQDSSKPENSKKNR</sequence>
<feature type="region of interest" description="Disordered" evidence="1">
    <location>
        <begin position="1"/>
        <end position="20"/>
    </location>
</feature>
<protein>
    <submittedName>
        <fullName evidence="2">Uncharacterized protein</fullName>
    </submittedName>
</protein>
<evidence type="ECO:0000256" key="1">
    <source>
        <dbReference type="SAM" id="MobiDB-lite"/>
    </source>
</evidence>
<keyword evidence="3" id="KW-1185">Reference proteome</keyword>
<organism evidence="2 3">
    <name type="scientific">Punica granatum</name>
    <name type="common">Pomegranate</name>
    <dbReference type="NCBI Taxonomy" id="22663"/>
    <lineage>
        <taxon>Eukaryota</taxon>
        <taxon>Viridiplantae</taxon>
        <taxon>Streptophyta</taxon>
        <taxon>Embryophyta</taxon>
        <taxon>Tracheophyta</taxon>
        <taxon>Spermatophyta</taxon>
        <taxon>Magnoliopsida</taxon>
        <taxon>eudicotyledons</taxon>
        <taxon>Gunneridae</taxon>
        <taxon>Pentapetalae</taxon>
        <taxon>rosids</taxon>
        <taxon>malvids</taxon>
        <taxon>Myrtales</taxon>
        <taxon>Lythraceae</taxon>
        <taxon>Punica</taxon>
    </lineage>
</organism>
<proteinExistence type="predicted"/>
<dbReference type="Proteomes" id="UP000233551">
    <property type="component" value="Unassembled WGS sequence"/>
</dbReference>
<feature type="compositionally biased region" description="Basic and acidic residues" evidence="1">
    <location>
        <begin position="1"/>
        <end position="14"/>
    </location>
</feature>
<evidence type="ECO:0000313" key="3">
    <source>
        <dbReference type="Proteomes" id="UP000233551"/>
    </source>
</evidence>
<name>A0A2I0GER9_PUNGR</name>
<accession>A0A2I0GER9</accession>
<evidence type="ECO:0000313" key="2">
    <source>
        <dbReference type="EMBL" id="PKH48905.1"/>
    </source>
</evidence>
<feature type="compositionally biased region" description="Polar residues" evidence="1">
    <location>
        <begin position="85"/>
        <end position="109"/>
    </location>
</feature>
<reference evidence="2 3" key="1">
    <citation type="submission" date="2017-11" db="EMBL/GenBank/DDBJ databases">
        <title>De-novo sequencing of pomegranate (Punica granatum L.) genome.</title>
        <authorList>
            <person name="Akparov Z."/>
            <person name="Amiraslanov A."/>
            <person name="Hajiyeva S."/>
            <person name="Abbasov M."/>
            <person name="Kaur K."/>
            <person name="Hamwieh A."/>
            <person name="Solovyev V."/>
            <person name="Salamov A."/>
            <person name="Braich B."/>
            <person name="Kosarev P."/>
            <person name="Mahmoud A."/>
            <person name="Hajiyev E."/>
            <person name="Babayeva S."/>
            <person name="Izzatullayeva V."/>
            <person name="Mammadov A."/>
            <person name="Mammadov A."/>
            <person name="Sharifova S."/>
            <person name="Ojaghi J."/>
            <person name="Eynullazada K."/>
            <person name="Bayramov B."/>
            <person name="Abdulazimova A."/>
            <person name="Shahmuradov I."/>
        </authorList>
    </citation>
    <scope>NUCLEOTIDE SEQUENCE [LARGE SCALE GENOMIC DNA]</scope>
    <source>
        <strain evidence="3">cv. AG2017</strain>
        <tissue evidence="2">Leaf</tissue>
    </source>
</reference>
<dbReference type="EMBL" id="PGOL01045195">
    <property type="protein sequence ID" value="PKH48905.1"/>
    <property type="molecule type" value="Genomic_DNA"/>
</dbReference>
<feature type="region of interest" description="Disordered" evidence="1">
    <location>
        <begin position="84"/>
        <end position="112"/>
    </location>
</feature>
<comment type="caution">
    <text evidence="2">The sequence shown here is derived from an EMBL/GenBank/DDBJ whole genome shotgun (WGS) entry which is preliminary data.</text>
</comment>
<gene>
    <name evidence="2" type="ORF">CRG98_050344</name>
</gene>
<dbReference type="AlphaFoldDB" id="A0A2I0GER9"/>